<dbReference type="Pfam" id="PF04949">
    <property type="entry name" value="Transcrip_act"/>
    <property type="match status" value="1"/>
</dbReference>
<reference evidence="4" key="1">
    <citation type="journal article" date="2013" name="Proc. Natl. Acad. Sci. U.S.A.">
        <title>Genome structure and metabolic features in the red seaweed Chondrus crispus shed light on evolution of the Archaeplastida.</title>
        <authorList>
            <person name="Collen J."/>
            <person name="Porcel B."/>
            <person name="Carre W."/>
            <person name="Ball S.G."/>
            <person name="Chaparro C."/>
            <person name="Tonon T."/>
            <person name="Barbeyron T."/>
            <person name="Michel G."/>
            <person name="Noel B."/>
            <person name="Valentin K."/>
            <person name="Elias M."/>
            <person name="Artiguenave F."/>
            <person name="Arun A."/>
            <person name="Aury J.M."/>
            <person name="Barbosa-Neto J.F."/>
            <person name="Bothwell J.H."/>
            <person name="Bouget F.Y."/>
            <person name="Brillet L."/>
            <person name="Cabello-Hurtado F."/>
            <person name="Capella-Gutierrez S."/>
            <person name="Charrier B."/>
            <person name="Cladiere L."/>
            <person name="Cock J.M."/>
            <person name="Coelho S.M."/>
            <person name="Colleoni C."/>
            <person name="Czjzek M."/>
            <person name="Da Silva C."/>
            <person name="Delage L."/>
            <person name="Denoeud F."/>
            <person name="Deschamps P."/>
            <person name="Dittami S.M."/>
            <person name="Gabaldon T."/>
            <person name="Gachon C.M."/>
            <person name="Groisillier A."/>
            <person name="Herve C."/>
            <person name="Jabbari K."/>
            <person name="Katinka M."/>
            <person name="Kloareg B."/>
            <person name="Kowalczyk N."/>
            <person name="Labadie K."/>
            <person name="Leblanc C."/>
            <person name="Lopez P.J."/>
            <person name="McLachlan D.H."/>
            <person name="Meslet-Cladiere L."/>
            <person name="Moustafa A."/>
            <person name="Nehr Z."/>
            <person name="Nyvall Collen P."/>
            <person name="Panaud O."/>
            <person name="Partensky F."/>
            <person name="Poulain J."/>
            <person name="Rensing S.A."/>
            <person name="Rousvoal S."/>
            <person name="Samson G."/>
            <person name="Symeonidi A."/>
            <person name="Weissenbach J."/>
            <person name="Zambounis A."/>
            <person name="Wincker P."/>
            <person name="Boyen C."/>
        </authorList>
    </citation>
    <scope>NUCLEOTIDE SEQUENCE [LARGE SCALE GENOMIC DNA]</scope>
    <source>
        <strain evidence="4">cv. Stackhouse</strain>
    </source>
</reference>
<feature type="coiled-coil region" evidence="1">
    <location>
        <begin position="72"/>
        <end position="131"/>
    </location>
</feature>
<keyword evidence="4" id="KW-1185">Reference proteome</keyword>
<name>R7Q9P5_CHOCR</name>
<dbReference type="OMA" id="WVNEVNG"/>
<evidence type="ECO:0000313" key="3">
    <source>
        <dbReference type="EMBL" id="CDF34784.1"/>
    </source>
</evidence>
<dbReference type="GeneID" id="17322311"/>
<evidence type="ECO:0000256" key="1">
    <source>
        <dbReference type="SAM" id="Coils"/>
    </source>
</evidence>
<sequence length="194" mass="22097">MEVSTSSEAAELVLQERKKQRELEARNQKAPPVPLAAPALETVSVPKWEGADEGEVDESELDRRQRAISDRLDRRQREIHRQSKELTRVRAELKALEEPIKAEIMQLRERLEDSNRREKALVEAVNALRKDLFEKEGGLKDVREEKQGLADSLIKVMADYEKRKTERLNAIADLVGGDGGHTRPKHPPSNFTGF</sequence>
<feature type="region of interest" description="Disordered" evidence="2">
    <location>
        <begin position="175"/>
        <end position="194"/>
    </location>
</feature>
<dbReference type="InterPro" id="IPR007033">
    <property type="entry name" value="GORAB"/>
</dbReference>
<feature type="compositionally biased region" description="Acidic residues" evidence="2">
    <location>
        <begin position="51"/>
        <end position="60"/>
    </location>
</feature>
<feature type="compositionally biased region" description="Basic and acidic residues" evidence="2">
    <location>
        <begin position="14"/>
        <end position="27"/>
    </location>
</feature>
<organism evidence="3 4">
    <name type="scientific">Chondrus crispus</name>
    <name type="common">Carrageen Irish moss</name>
    <name type="synonym">Polymorpha crispa</name>
    <dbReference type="NCBI Taxonomy" id="2769"/>
    <lineage>
        <taxon>Eukaryota</taxon>
        <taxon>Rhodophyta</taxon>
        <taxon>Florideophyceae</taxon>
        <taxon>Rhodymeniophycidae</taxon>
        <taxon>Gigartinales</taxon>
        <taxon>Gigartinaceae</taxon>
        <taxon>Chondrus</taxon>
    </lineage>
</organism>
<protein>
    <submittedName>
        <fullName evidence="3">Uncharacterized protein</fullName>
    </submittedName>
</protein>
<evidence type="ECO:0000313" key="4">
    <source>
        <dbReference type="Proteomes" id="UP000012073"/>
    </source>
</evidence>
<dbReference type="Gramene" id="CDF34784">
    <property type="protein sequence ID" value="CDF34784"/>
    <property type="gene ID" value="CHC_T00003697001"/>
</dbReference>
<proteinExistence type="predicted"/>
<dbReference type="AlphaFoldDB" id="R7Q9P5"/>
<accession>R7Q9P5</accession>
<gene>
    <name evidence="3" type="ORF">CHC_T00003697001</name>
</gene>
<dbReference type="RefSeq" id="XP_005714603.1">
    <property type="nucleotide sequence ID" value="XM_005714546.1"/>
</dbReference>
<dbReference type="EMBL" id="HG001706">
    <property type="protein sequence ID" value="CDF34784.1"/>
    <property type="molecule type" value="Genomic_DNA"/>
</dbReference>
<dbReference type="OrthoDB" id="1921288at2759"/>
<dbReference type="KEGG" id="ccp:CHC_T00003697001"/>
<dbReference type="Proteomes" id="UP000012073">
    <property type="component" value="Unassembled WGS sequence"/>
</dbReference>
<feature type="region of interest" description="Disordered" evidence="2">
    <location>
        <begin position="1"/>
        <end position="62"/>
    </location>
</feature>
<evidence type="ECO:0000256" key="2">
    <source>
        <dbReference type="SAM" id="MobiDB-lite"/>
    </source>
</evidence>
<keyword evidence="1" id="KW-0175">Coiled coil</keyword>